<accession>A0A1G8LC20</accession>
<dbReference type="AlphaFoldDB" id="A0A1G8LC20"/>
<proteinExistence type="predicted"/>
<evidence type="ECO:0000313" key="3">
    <source>
        <dbReference type="Proteomes" id="UP000199636"/>
    </source>
</evidence>
<feature type="domain" description="PAS" evidence="1">
    <location>
        <begin position="52"/>
        <end position="98"/>
    </location>
</feature>
<keyword evidence="3" id="KW-1185">Reference proteome</keyword>
<evidence type="ECO:0000259" key="1">
    <source>
        <dbReference type="PROSITE" id="PS50112"/>
    </source>
</evidence>
<dbReference type="InterPro" id="IPR013978">
    <property type="entry name" value="MEKHLA"/>
</dbReference>
<dbReference type="STRING" id="428992.SAMN05216272_11171"/>
<dbReference type="InterPro" id="IPR035965">
    <property type="entry name" value="PAS-like_dom_sf"/>
</dbReference>
<dbReference type="PROSITE" id="PS50112">
    <property type="entry name" value="PAS"/>
    <property type="match status" value="1"/>
</dbReference>
<sequence>MAGRMRHPPSTAEPTIAMSAPLNRLHLLQRIDDAYRHYRGQSLAEGLYQGPEAQRLRWIDEQAPFALLAHDASADPRFIYVNAAARGAFGYSEEAFIGLPSRLSAGPDAQEDRDAILAAVKQHGYASGYGGIRLTRDGQAFRIVNGELWQLQDAQGQALGQAALVWRAE</sequence>
<evidence type="ECO:0000313" key="2">
    <source>
        <dbReference type="EMBL" id="SDI53244.1"/>
    </source>
</evidence>
<dbReference type="EMBL" id="FNDS01000011">
    <property type="protein sequence ID" value="SDI53244.1"/>
    <property type="molecule type" value="Genomic_DNA"/>
</dbReference>
<protein>
    <submittedName>
        <fullName evidence="2">MEKHLA domain-containing protein</fullName>
    </submittedName>
</protein>
<gene>
    <name evidence="2" type="ORF">SAMN05216272_11171</name>
</gene>
<organism evidence="2 3">
    <name type="scientific">Pseudomonas panipatensis</name>
    <dbReference type="NCBI Taxonomy" id="428992"/>
    <lineage>
        <taxon>Bacteria</taxon>
        <taxon>Pseudomonadati</taxon>
        <taxon>Pseudomonadota</taxon>
        <taxon>Gammaproteobacteria</taxon>
        <taxon>Pseudomonadales</taxon>
        <taxon>Pseudomonadaceae</taxon>
        <taxon>Pseudomonas</taxon>
    </lineage>
</organism>
<reference evidence="3" key="1">
    <citation type="submission" date="2016-10" db="EMBL/GenBank/DDBJ databases">
        <authorList>
            <person name="Varghese N."/>
            <person name="Submissions S."/>
        </authorList>
    </citation>
    <scope>NUCLEOTIDE SEQUENCE [LARGE SCALE GENOMIC DNA]</scope>
    <source>
        <strain evidence="3">CCM 7469</strain>
    </source>
</reference>
<dbReference type="SUPFAM" id="SSF55785">
    <property type="entry name" value="PYP-like sensor domain (PAS domain)"/>
    <property type="match status" value="1"/>
</dbReference>
<dbReference type="InterPro" id="IPR000014">
    <property type="entry name" value="PAS"/>
</dbReference>
<name>A0A1G8LC20_9PSED</name>
<dbReference type="Pfam" id="PF08670">
    <property type="entry name" value="MEKHLA"/>
    <property type="match status" value="1"/>
</dbReference>
<dbReference type="Proteomes" id="UP000199636">
    <property type="component" value="Unassembled WGS sequence"/>
</dbReference>
<dbReference type="Gene3D" id="3.30.450.20">
    <property type="entry name" value="PAS domain"/>
    <property type="match status" value="1"/>
</dbReference>
<dbReference type="SMART" id="SM00091">
    <property type="entry name" value="PAS"/>
    <property type="match status" value="1"/>
</dbReference>